<dbReference type="EMBL" id="JBIUYY010000008">
    <property type="protein sequence ID" value="MFJ2823450.1"/>
    <property type="molecule type" value="Genomic_DNA"/>
</dbReference>
<proteinExistence type="predicted"/>
<protein>
    <recommendedName>
        <fullName evidence="3">Secreted protein</fullName>
    </recommendedName>
</protein>
<evidence type="ECO:0008006" key="3">
    <source>
        <dbReference type="Google" id="ProtNLM"/>
    </source>
</evidence>
<organism evidence="1 2">
    <name type="scientific">Streptomyces toxytricini</name>
    <name type="common">Actinomyces toxytricini</name>
    <dbReference type="NCBI Taxonomy" id="67369"/>
    <lineage>
        <taxon>Bacteria</taxon>
        <taxon>Bacillati</taxon>
        <taxon>Actinomycetota</taxon>
        <taxon>Actinomycetes</taxon>
        <taxon>Kitasatosporales</taxon>
        <taxon>Streptomycetaceae</taxon>
        <taxon>Streptomyces</taxon>
    </lineage>
</organism>
<evidence type="ECO:0000313" key="1">
    <source>
        <dbReference type="EMBL" id="MFJ2823450.1"/>
    </source>
</evidence>
<comment type="caution">
    <text evidence="1">The sequence shown here is derived from an EMBL/GenBank/DDBJ whole genome shotgun (WGS) entry which is preliminary data.</text>
</comment>
<dbReference type="RefSeq" id="WP_402382935.1">
    <property type="nucleotide sequence ID" value="NZ_JBIUYY010000008.1"/>
</dbReference>
<gene>
    <name evidence="1" type="ORF">ACIO7M_20350</name>
</gene>
<dbReference type="Proteomes" id="UP001617351">
    <property type="component" value="Unassembled WGS sequence"/>
</dbReference>
<name>A0ABW8END0_STRT5</name>
<evidence type="ECO:0000313" key="2">
    <source>
        <dbReference type="Proteomes" id="UP001617351"/>
    </source>
</evidence>
<sequence>MLLLGVAAGVVLSIAVLTAASWPRTEVVYRSASPASLPYDGSPYFLRMEQVSDLSGDVSYRMVIGREADAPYGHWLPVQTDMGREGIRSAAWTESELRIRFATGHELSVPAGAFTGGR</sequence>
<reference evidence="1 2" key="1">
    <citation type="submission" date="2024-10" db="EMBL/GenBank/DDBJ databases">
        <title>The Natural Products Discovery Center: Release of the First 8490 Sequenced Strains for Exploring Actinobacteria Biosynthetic Diversity.</title>
        <authorList>
            <person name="Kalkreuter E."/>
            <person name="Kautsar S.A."/>
            <person name="Yang D."/>
            <person name="Bader C.D."/>
            <person name="Teijaro C.N."/>
            <person name="Fluegel L."/>
            <person name="Davis C.M."/>
            <person name="Simpson J.R."/>
            <person name="Lauterbach L."/>
            <person name="Steele A.D."/>
            <person name="Gui C."/>
            <person name="Meng S."/>
            <person name="Li G."/>
            <person name="Viehrig K."/>
            <person name="Ye F."/>
            <person name="Su P."/>
            <person name="Kiefer A.F."/>
            <person name="Nichols A."/>
            <person name="Cepeda A.J."/>
            <person name="Yan W."/>
            <person name="Fan B."/>
            <person name="Jiang Y."/>
            <person name="Adhikari A."/>
            <person name="Zheng C.-J."/>
            <person name="Schuster L."/>
            <person name="Cowan T.M."/>
            <person name="Smanski M.J."/>
            <person name="Chevrette M.G."/>
            <person name="De Carvalho L.P.S."/>
            <person name="Shen B."/>
        </authorList>
    </citation>
    <scope>NUCLEOTIDE SEQUENCE [LARGE SCALE GENOMIC DNA]</scope>
    <source>
        <strain evidence="1 2">NPDC087220</strain>
    </source>
</reference>
<accession>A0ABW8END0</accession>
<keyword evidence="2" id="KW-1185">Reference proteome</keyword>